<dbReference type="InterPro" id="IPR005804">
    <property type="entry name" value="FA_desaturase_dom"/>
</dbReference>
<evidence type="ECO:0000256" key="10">
    <source>
        <dbReference type="ARBA" id="ARBA00023098"/>
    </source>
</evidence>
<dbReference type="Pfam" id="PF00487">
    <property type="entry name" value="FA_desaturase"/>
    <property type="match status" value="1"/>
</dbReference>
<dbReference type="SMART" id="SM01117">
    <property type="entry name" value="Cyt-b5"/>
    <property type="match status" value="1"/>
</dbReference>
<evidence type="ECO:0000313" key="16">
    <source>
        <dbReference type="Proteomes" id="UP001165085"/>
    </source>
</evidence>
<name>A0A9W7BZ94_9STRA</name>
<dbReference type="PANTHER" id="PTHR19353:SF30">
    <property type="entry name" value="DELTA 8-(E)-SPHINGOLIPID DESATURASE"/>
    <property type="match status" value="1"/>
</dbReference>
<dbReference type="InterPro" id="IPR012171">
    <property type="entry name" value="Fatty_acid_desaturase"/>
</dbReference>
<accession>A0A9W7BZ94</accession>
<comment type="subcellular location">
    <subcellularLocation>
        <location evidence="1">Membrane</location>
        <topology evidence="1">Multi-pass membrane protein</topology>
    </subcellularLocation>
</comment>
<evidence type="ECO:0000256" key="2">
    <source>
        <dbReference type="ARBA" id="ARBA00005189"/>
    </source>
</evidence>
<dbReference type="GO" id="GO:0046872">
    <property type="term" value="F:metal ion binding"/>
    <property type="evidence" value="ECO:0007669"/>
    <property type="project" value="UniProtKB-KW"/>
</dbReference>
<feature type="compositionally biased region" description="Low complexity" evidence="12">
    <location>
        <begin position="21"/>
        <end position="32"/>
    </location>
</feature>
<dbReference type="InterPro" id="IPR001199">
    <property type="entry name" value="Cyt_B5-like_heme/steroid-bd"/>
</dbReference>
<keyword evidence="10" id="KW-0443">Lipid metabolism</keyword>
<evidence type="ECO:0000256" key="1">
    <source>
        <dbReference type="ARBA" id="ARBA00004141"/>
    </source>
</evidence>
<evidence type="ECO:0000256" key="5">
    <source>
        <dbReference type="ARBA" id="ARBA00022692"/>
    </source>
</evidence>
<feature type="transmembrane region" description="Helical" evidence="13">
    <location>
        <begin position="271"/>
        <end position="293"/>
    </location>
</feature>
<dbReference type="GO" id="GO:0006629">
    <property type="term" value="P:lipid metabolic process"/>
    <property type="evidence" value="ECO:0007669"/>
    <property type="project" value="UniProtKB-KW"/>
</dbReference>
<keyword evidence="9" id="KW-0408">Iron</keyword>
<feature type="transmembrane region" description="Helical" evidence="13">
    <location>
        <begin position="66"/>
        <end position="86"/>
    </location>
</feature>
<feature type="region of interest" description="Disordered" evidence="12">
    <location>
        <begin position="108"/>
        <end position="129"/>
    </location>
</feature>
<dbReference type="SUPFAM" id="SSF55856">
    <property type="entry name" value="Cytochrome b5-like heme/steroid binding domain"/>
    <property type="match status" value="1"/>
</dbReference>
<feature type="domain" description="Cytochrome b5 heme-binding" evidence="14">
    <location>
        <begin position="165"/>
        <end position="241"/>
    </location>
</feature>
<keyword evidence="11 13" id="KW-0472">Membrane</keyword>
<evidence type="ECO:0000256" key="12">
    <source>
        <dbReference type="SAM" id="MobiDB-lite"/>
    </source>
</evidence>
<evidence type="ECO:0000256" key="13">
    <source>
        <dbReference type="SAM" id="Phobius"/>
    </source>
</evidence>
<keyword evidence="7 13" id="KW-1133">Transmembrane helix</keyword>
<dbReference type="InterPro" id="IPR018506">
    <property type="entry name" value="Cyt_B5_heme-BS"/>
</dbReference>
<feature type="region of interest" description="Disordered" evidence="12">
    <location>
        <begin position="1"/>
        <end position="32"/>
    </location>
</feature>
<dbReference type="PRINTS" id="PR00363">
    <property type="entry name" value="CYTOCHROMEB5"/>
</dbReference>
<sequence length="636" mass="72301">MNKTELHNSLAPAGPTPRYVPSNSSSSIDPPSSNVGVPFSRLRFGQLVIVSFLSFYLNHVPFTLNYVLPGILIASILCIMSEYAEIHEGSDVPKSMTPPTIEEIERSLQSEVVPPGEDTSDDDDSASGEDVEVVEKPGLIWREQDGKSVLVPSFYPPKSSKNLLNRPLTMSEVSSHNTRSSCWVVIESHVYDITRYIDHHPGGWLPLTNMAGKDCTDAFANYHPANIYKDMLPSFYIGDVTDSLDGTEFVKEHRSIRQELLRRGLFETNSYYYYLKIVWLSFLLVSAVSLTLLGPSKSFRLGGAVFMAAFWQQLAFIGHDVGHNAISHKKWKDTTLGIIFGNTLGGISLGWWKHSHNVHHIVCNSVEHDPDIQHMPLFAVTDEIFDAEKLQEAGVYDDEKQGFWSTYHMKWISTDVVSRFLVSNQHYLFYPIMAVARFNLYIQGFIYVATAWSQDAWFAKRFQKLEFVTLLGFLTWLTLLVSSLPTPTERLHWLLLSHALAGWLHVQICISHFTMDTYHGHAYNGPQDDWFKMQCFTTMNVDSYRWSDFVHGGLQFQIEHHLYPRLPRHNLREARALVKPFCLKHSVPYHELGFYDSNVELVNGLKSVAMKCREYGLKGVGGFKESQIYEGLNAIG</sequence>
<comment type="caution">
    <text evidence="15">The sequence shown here is derived from an EMBL/GenBank/DDBJ whole genome shotgun (WGS) entry which is preliminary data.</text>
</comment>
<comment type="pathway">
    <text evidence="2">Lipid metabolism.</text>
</comment>
<dbReference type="EMBL" id="BRXY01000466">
    <property type="protein sequence ID" value="GMH96324.1"/>
    <property type="molecule type" value="Genomic_DNA"/>
</dbReference>
<dbReference type="PANTHER" id="PTHR19353">
    <property type="entry name" value="FATTY ACID DESATURASE 2"/>
    <property type="match status" value="1"/>
</dbReference>
<evidence type="ECO:0000313" key="15">
    <source>
        <dbReference type="EMBL" id="GMH96324.1"/>
    </source>
</evidence>
<dbReference type="Gene3D" id="3.10.120.10">
    <property type="entry name" value="Cytochrome b5-like heme/steroid binding domain"/>
    <property type="match status" value="1"/>
</dbReference>
<keyword evidence="16" id="KW-1185">Reference proteome</keyword>
<feature type="compositionally biased region" description="Acidic residues" evidence="12">
    <location>
        <begin position="118"/>
        <end position="129"/>
    </location>
</feature>
<evidence type="ECO:0000256" key="7">
    <source>
        <dbReference type="ARBA" id="ARBA00022989"/>
    </source>
</evidence>
<proteinExistence type="inferred from homology"/>
<evidence type="ECO:0000256" key="4">
    <source>
        <dbReference type="ARBA" id="ARBA00022617"/>
    </source>
</evidence>
<dbReference type="GO" id="GO:0020037">
    <property type="term" value="F:heme binding"/>
    <property type="evidence" value="ECO:0007669"/>
    <property type="project" value="InterPro"/>
</dbReference>
<evidence type="ECO:0000259" key="14">
    <source>
        <dbReference type="PROSITE" id="PS50255"/>
    </source>
</evidence>
<keyword evidence="8" id="KW-0560">Oxidoreductase</keyword>
<evidence type="ECO:0000256" key="3">
    <source>
        <dbReference type="ARBA" id="ARBA00009295"/>
    </source>
</evidence>
<dbReference type="Pfam" id="PF00173">
    <property type="entry name" value="Cyt-b5"/>
    <property type="match status" value="1"/>
</dbReference>
<keyword evidence="4" id="KW-0349">Heme</keyword>
<reference evidence="16" key="1">
    <citation type="journal article" date="2023" name="Commun. Biol.">
        <title>Genome analysis of Parmales, the sister group of diatoms, reveals the evolutionary specialization of diatoms from phago-mixotrophs to photoautotrophs.</title>
        <authorList>
            <person name="Ban H."/>
            <person name="Sato S."/>
            <person name="Yoshikawa S."/>
            <person name="Yamada K."/>
            <person name="Nakamura Y."/>
            <person name="Ichinomiya M."/>
            <person name="Sato N."/>
            <person name="Blanc-Mathieu R."/>
            <person name="Endo H."/>
            <person name="Kuwata A."/>
            <person name="Ogata H."/>
        </authorList>
    </citation>
    <scope>NUCLEOTIDE SEQUENCE [LARGE SCALE GENOMIC DNA]</scope>
    <source>
        <strain evidence="16">NIES 3701</strain>
    </source>
</reference>
<evidence type="ECO:0000256" key="6">
    <source>
        <dbReference type="ARBA" id="ARBA00022723"/>
    </source>
</evidence>
<evidence type="ECO:0000256" key="9">
    <source>
        <dbReference type="ARBA" id="ARBA00023004"/>
    </source>
</evidence>
<comment type="similarity">
    <text evidence="3">Belongs to the fatty acid desaturase type 1 family.</text>
</comment>
<dbReference type="CDD" id="cd03506">
    <property type="entry name" value="Delta6-FADS-like"/>
    <property type="match status" value="1"/>
</dbReference>
<keyword evidence="5 13" id="KW-0812">Transmembrane</keyword>
<dbReference type="Proteomes" id="UP001165085">
    <property type="component" value="Unassembled WGS sequence"/>
</dbReference>
<gene>
    <name evidence="15" type="ORF">TrST_g1412</name>
</gene>
<evidence type="ECO:0000256" key="8">
    <source>
        <dbReference type="ARBA" id="ARBA00023002"/>
    </source>
</evidence>
<dbReference type="InterPro" id="IPR036400">
    <property type="entry name" value="Cyt_B5-like_heme/steroid_sf"/>
</dbReference>
<dbReference type="GO" id="GO:0016717">
    <property type="term" value="F:oxidoreductase activity, acting on paired donors, with oxidation of a pair of donors resulting in the reduction of molecular oxygen to two molecules of water"/>
    <property type="evidence" value="ECO:0007669"/>
    <property type="project" value="TreeGrafter"/>
</dbReference>
<organism evidence="15 16">
    <name type="scientific">Triparma strigata</name>
    <dbReference type="NCBI Taxonomy" id="1606541"/>
    <lineage>
        <taxon>Eukaryota</taxon>
        <taxon>Sar</taxon>
        <taxon>Stramenopiles</taxon>
        <taxon>Ochrophyta</taxon>
        <taxon>Bolidophyceae</taxon>
        <taxon>Parmales</taxon>
        <taxon>Triparmaceae</taxon>
        <taxon>Triparma</taxon>
    </lineage>
</organism>
<dbReference type="AlphaFoldDB" id="A0A9W7BZ94"/>
<dbReference type="OrthoDB" id="260519at2759"/>
<protein>
    <recommendedName>
        <fullName evidence="14">Cytochrome b5 heme-binding domain-containing protein</fullName>
    </recommendedName>
</protein>
<evidence type="ECO:0000256" key="11">
    <source>
        <dbReference type="ARBA" id="ARBA00023136"/>
    </source>
</evidence>
<dbReference type="PROSITE" id="PS00191">
    <property type="entry name" value="CYTOCHROME_B5_1"/>
    <property type="match status" value="1"/>
</dbReference>
<dbReference type="GO" id="GO:0016020">
    <property type="term" value="C:membrane"/>
    <property type="evidence" value="ECO:0007669"/>
    <property type="project" value="UniProtKB-SubCell"/>
</dbReference>
<dbReference type="PROSITE" id="PS50255">
    <property type="entry name" value="CYTOCHROME_B5_2"/>
    <property type="match status" value="1"/>
</dbReference>
<keyword evidence="6" id="KW-0479">Metal-binding</keyword>